<proteinExistence type="predicted"/>
<reference evidence="2" key="2">
    <citation type="journal article" date="2009" name="Genome Res.">
        <title>Comparative genomic analyses of the human fungal pathogens Coccidioides and their relatives.</title>
        <authorList>
            <person name="Sharpton T.J."/>
            <person name="Stajich J.E."/>
            <person name="Rounsley S.D."/>
            <person name="Gardner M.J."/>
            <person name="Wortman J.R."/>
            <person name="Jordar V.S."/>
            <person name="Maiti R."/>
            <person name="Kodira C.D."/>
            <person name="Neafsey D.E."/>
            <person name="Zeng Q."/>
            <person name="Hung C.-Y."/>
            <person name="McMahan C."/>
            <person name="Muszewska A."/>
            <person name="Grynberg M."/>
            <person name="Mandel M.A."/>
            <person name="Kellner E.M."/>
            <person name="Barker B.M."/>
            <person name="Galgiani J.N."/>
            <person name="Orbach M.J."/>
            <person name="Kirkland T.N."/>
            <person name="Cole G.T."/>
            <person name="Henn M.R."/>
            <person name="Birren B.W."/>
            <person name="Taylor J.W."/>
        </authorList>
    </citation>
    <scope>NUCLEOTIDE SEQUENCE [LARGE SCALE GENOMIC DNA]</scope>
    <source>
        <strain evidence="2">RMSCC 3488</strain>
    </source>
</reference>
<reference evidence="1 2" key="1">
    <citation type="submission" date="2007-06" db="EMBL/GenBank/DDBJ databases">
        <title>The Genome Sequence of Coccidioides posadasii RMSCC_3488.</title>
        <authorList>
            <consortium name="Coccidioides Genome Resources Consortium"/>
            <consortium name="The Broad Institute Genome Sequencing Platform"/>
            <person name="Henn M.R."/>
            <person name="Sykes S."/>
            <person name="Young S."/>
            <person name="Jaffe D."/>
            <person name="Berlin A."/>
            <person name="Alvarez P."/>
            <person name="Butler J."/>
            <person name="Gnerre S."/>
            <person name="Grabherr M."/>
            <person name="Mauceli E."/>
            <person name="Brockman W."/>
            <person name="Kodira C."/>
            <person name="Alvarado L."/>
            <person name="Zeng Q."/>
            <person name="Crawford M."/>
            <person name="Antoine C."/>
            <person name="Devon K."/>
            <person name="Galgiani J."/>
            <person name="Orsborn K."/>
            <person name="Lewis M.L."/>
            <person name="Nusbaum C."/>
            <person name="Galagan J."/>
            <person name="Birren B."/>
        </authorList>
    </citation>
    <scope>NUCLEOTIDE SEQUENCE [LARGE SCALE GENOMIC DNA]</scope>
    <source>
        <strain evidence="1 2">RMSCC 3488</strain>
    </source>
</reference>
<name>A0A0J6I4K8_COCPO</name>
<dbReference type="EMBL" id="DS268109">
    <property type="protein sequence ID" value="KMM66307.1"/>
    <property type="molecule type" value="Genomic_DNA"/>
</dbReference>
<reference evidence="2" key="3">
    <citation type="journal article" date="2010" name="Genome Res.">
        <title>Population genomic sequencing of Coccidioides fungi reveals recent hybridization and transposon control.</title>
        <authorList>
            <person name="Neafsey D.E."/>
            <person name="Barker B.M."/>
            <person name="Sharpton T.J."/>
            <person name="Stajich J.E."/>
            <person name="Park D.J."/>
            <person name="Whiston E."/>
            <person name="Hung C.-Y."/>
            <person name="McMahan C."/>
            <person name="White J."/>
            <person name="Sykes S."/>
            <person name="Heiman D."/>
            <person name="Young S."/>
            <person name="Zeng Q."/>
            <person name="Abouelleil A."/>
            <person name="Aftuck L."/>
            <person name="Bessette D."/>
            <person name="Brown A."/>
            <person name="FitzGerald M."/>
            <person name="Lui A."/>
            <person name="Macdonald J.P."/>
            <person name="Priest M."/>
            <person name="Orbach M.J."/>
            <person name="Galgiani J.N."/>
            <person name="Kirkland T.N."/>
            <person name="Cole G.T."/>
            <person name="Birren B.W."/>
            <person name="Henn M.R."/>
            <person name="Taylor J.W."/>
            <person name="Rounsley S.D."/>
        </authorList>
    </citation>
    <scope>NUCLEOTIDE SEQUENCE [LARGE SCALE GENOMIC DNA]</scope>
    <source>
        <strain evidence="2">RMSCC 3488</strain>
    </source>
</reference>
<dbReference type="Proteomes" id="UP000054567">
    <property type="component" value="Unassembled WGS sequence"/>
</dbReference>
<dbReference type="VEuPathDB" id="FungiDB:CPAG_02646"/>
<protein>
    <submittedName>
        <fullName evidence="1">Uncharacterized protein</fullName>
    </submittedName>
</protein>
<organism evidence="1 2">
    <name type="scientific">Coccidioides posadasii RMSCC 3488</name>
    <dbReference type="NCBI Taxonomy" id="454284"/>
    <lineage>
        <taxon>Eukaryota</taxon>
        <taxon>Fungi</taxon>
        <taxon>Dikarya</taxon>
        <taxon>Ascomycota</taxon>
        <taxon>Pezizomycotina</taxon>
        <taxon>Eurotiomycetes</taxon>
        <taxon>Eurotiomycetidae</taxon>
        <taxon>Onygenales</taxon>
        <taxon>Onygenaceae</taxon>
        <taxon>Coccidioides</taxon>
    </lineage>
</organism>
<sequence>MIGDRRSRKSWISWECHEPDGFIGRGKGNGAVRKLRSKPLVLGNRHHSVCSQGSREEAVDKSPLGWDRSSRNPFRRQDEILIFQPVCSGLSLGVKDAKRVDPLVFITPSAGAKPSVDVLTNMGGHHKVAASTCQSHGPFHHLQGVPTVNISD</sequence>
<evidence type="ECO:0000313" key="2">
    <source>
        <dbReference type="Proteomes" id="UP000054567"/>
    </source>
</evidence>
<accession>A0A0J6I4K8</accession>
<dbReference type="AlphaFoldDB" id="A0A0J6I4K8"/>
<gene>
    <name evidence="1" type="ORF">CPAG_02646</name>
</gene>
<evidence type="ECO:0000313" key="1">
    <source>
        <dbReference type="EMBL" id="KMM66307.1"/>
    </source>
</evidence>